<comment type="caution">
    <text evidence="11">The sequence shown here is derived from an EMBL/GenBank/DDBJ whole genome shotgun (WGS) entry which is preliminary data.</text>
</comment>
<evidence type="ECO:0000313" key="11">
    <source>
        <dbReference type="EMBL" id="GBP18970.1"/>
    </source>
</evidence>
<evidence type="ECO:0000256" key="1">
    <source>
        <dbReference type="ARBA" id="ARBA00004123"/>
    </source>
</evidence>
<organism evidence="11 12">
    <name type="scientific">Eumeta variegata</name>
    <name type="common">Bagworm moth</name>
    <name type="synonym">Eumeta japonica</name>
    <dbReference type="NCBI Taxonomy" id="151549"/>
    <lineage>
        <taxon>Eukaryota</taxon>
        <taxon>Metazoa</taxon>
        <taxon>Ecdysozoa</taxon>
        <taxon>Arthropoda</taxon>
        <taxon>Hexapoda</taxon>
        <taxon>Insecta</taxon>
        <taxon>Pterygota</taxon>
        <taxon>Neoptera</taxon>
        <taxon>Endopterygota</taxon>
        <taxon>Lepidoptera</taxon>
        <taxon>Glossata</taxon>
        <taxon>Ditrysia</taxon>
        <taxon>Tineoidea</taxon>
        <taxon>Psychidae</taxon>
        <taxon>Oiketicinae</taxon>
        <taxon>Eumeta</taxon>
    </lineage>
</organism>
<evidence type="ECO:0000256" key="6">
    <source>
        <dbReference type="ARBA" id="ARBA00022728"/>
    </source>
</evidence>
<evidence type="ECO:0000256" key="10">
    <source>
        <dbReference type="ARBA" id="ARBA00045970"/>
    </source>
</evidence>
<dbReference type="EMBL" id="BGZK01000103">
    <property type="protein sequence ID" value="GBP18970.1"/>
    <property type="molecule type" value="Genomic_DNA"/>
</dbReference>
<dbReference type="Proteomes" id="UP000299102">
    <property type="component" value="Unassembled WGS sequence"/>
</dbReference>
<evidence type="ECO:0000313" key="12">
    <source>
        <dbReference type="Proteomes" id="UP000299102"/>
    </source>
</evidence>
<gene>
    <name evidence="11" type="primary">TSSC4</name>
    <name evidence="11" type="ORF">EVAR_78438_1</name>
</gene>
<comment type="subcellular location">
    <subcellularLocation>
        <location evidence="2">Cytoplasm</location>
    </subcellularLocation>
    <subcellularLocation>
        <location evidence="1">Nucleus</location>
    </subcellularLocation>
</comment>
<comment type="similarity">
    <text evidence="3">Belongs to the TSSC4 family.</text>
</comment>
<keyword evidence="5" id="KW-0507">mRNA processing</keyword>
<dbReference type="STRING" id="151549.A0A4C1TY94"/>
<name>A0A4C1TY94_EUMVA</name>
<dbReference type="OrthoDB" id="1906282at2759"/>
<evidence type="ECO:0000256" key="7">
    <source>
        <dbReference type="ARBA" id="ARBA00023187"/>
    </source>
</evidence>
<accession>A0A4C1TY94</accession>
<keyword evidence="8" id="KW-0539">Nucleus</keyword>
<comment type="function">
    <text evidence="10">Protein associated with the U5 snRNP, during its maturation and its post-splicing recycling and which is required for spliceosomal tri-snRNP complex assembly in the nucleus. Has a molecular sequestering activity and transiently hinders SNRNP200 binding sites for constitutive splicing factors that intervene later during the assembly of the spliceosome and splicing. Together with its molecular sequestering activity, may also function as a molecular adapter and placeholder, coordinating the assembly of the U5 snRNP and its association with the U4/U6 di-snRNP.</text>
</comment>
<dbReference type="GO" id="GO:0005681">
    <property type="term" value="C:spliceosomal complex"/>
    <property type="evidence" value="ECO:0007669"/>
    <property type="project" value="UniProtKB-KW"/>
</dbReference>
<keyword evidence="7" id="KW-0508">mRNA splicing</keyword>
<reference evidence="11 12" key="1">
    <citation type="journal article" date="2019" name="Commun. Biol.">
        <title>The bagworm genome reveals a unique fibroin gene that provides high tensile strength.</title>
        <authorList>
            <person name="Kono N."/>
            <person name="Nakamura H."/>
            <person name="Ohtoshi R."/>
            <person name="Tomita M."/>
            <person name="Numata K."/>
            <person name="Arakawa K."/>
        </authorList>
    </citation>
    <scope>NUCLEOTIDE SEQUENCE [LARGE SCALE GENOMIC DNA]</scope>
</reference>
<sequence length="205" mass="24322">MSSFIERQKNLFDHLKEAERKHKGLISEERTSSDYGTIDRQTYRRVKCEMKRFRGKESIYKRPEATLRECLRSRAIPDHIKNPHKWTYYSLADVTPDQMSEATNTATALAFLKEMEERELAKIKMDIDETDVEFKKPTFHVSKMIKKEHIDNHGIMFKNNKVIMPEYVVGASQKKKKIQRIKEEKNDNMEEIKNVGPKLEHLYDE</sequence>
<keyword evidence="12" id="KW-1185">Reference proteome</keyword>
<dbReference type="GO" id="GO:0006397">
    <property type="term" value="P:mRNA processing"/>
    <property type="evidence" value="ECO:0007669"/>
    <property type="project" value="UniProtKB-KW"/>
</dbReference>
<dbReference type="Pfam" id="PF15264">
    <property type="entry name" value="TSSC4"/>
    <property type="match status" value="1"/>
</dbReference>
<dbReference type="GO" id="GO:0005737">
    <property type="term" value="C:cytoplasm"/>
    <property type="evidence" value="ECO:0007669"/>
    <property type="project" value="UniProtKB-SubCell"/>
</dbReference>
<evidence type="ECO:0000256" key="2">
    <source>
        <dbReference type="ARBA" id="ARBA00004496"/>
    </source>
</evidence>
<evidence type="ECO:0000256" key="8">
    <source>
        <dbReference type="ARBA" id="ARBA00023242"/>
    </source>
</evidence>
<keyword evidence="6" id="KW-0747">Spliceosome</keyword>
<keyword evidence="4" id="KW-0963">Cytoplasm</keyword>
<dbReference type="PANTHER" id="PTHR13445">
    <property type="entry name" value="TUMOR SUPPRESSING SUBTRANSFERABLE CANDIDATE 4 TSSC4"/>
    <property type="match status" value="1"/>
</dbReference>
<evidence type="ECO:0000256" key="3">
    <source>
        <dbReference type="ARBA" id="ARBA00010362"/>
    </source>
</evidence>
<dbReference type="AlphaFoldDB" id="A0A4C1TY94"/>
<evidence type="ECO:0000256" key="5">
    <source>
        <dbReference type="ARBA" id="ARBA00022664"/>
    </source>
</evidence>
<dbReference type="GO" id="GO:0008380">
    <property type="term" value="P:RNA splicing"/>
    <property type="evidence" value="ECO:0007669"/>
    <property type="project" value="UniProtKB-KW"/>
</dbReference>
<dbReference type="PANTHER" id="PTHR13445:SF3">
    <property type="entry name" value="U5 SMALL NUCLEAR RIBONUCLEOPROTEIN TSSC4"/>
    <property type="match status" value="1"/>
</dbReference>
<protein>
    <recommendedName>
        <fullName evidence="9">U5 small nuclear ribonucleoprotein TSSC4</fullName>
    </recommendedName>
</protein>
<evidence type="ECO:0000256" key="9">
    <source>
        <dbReference type="ARBA" id="ARBA00035304"/>
    </source>
</evidence>
<proteinExistence type="inferred from homology"/>
<evidence type="ECO:0000256" key="4">
    <source>
        <dbReference type="ARBA" id="ARBA00022490"/>
    </source>
</evidence>
<dbReference type="InterPro" id="IPR029338">
    <property type="entry name" value="TSSC4"/>
</dbReference>